<organism evidence="4 5">
    <name type="scientific">Acetivibrio saccincola</name>
    <dbReference type="NCBI Taxonomy" id="1677857"/>
    <lineage>
        <taxon>Bacteria</taxon>
        <taxon>Bacillati</taxon>
        <taxon>Bacillota</taxon>
        <taxon>Clostridia</taxon>
        <taxon>Eubacteriales</taxon>
        <taxon>Oscillospiraceae</taxon>
        <taxon>Acetivibrio</taxon>
    </lineage>
</organism>
<keyword evidence="5" id="KW-1185">Reference proteome</keyword>
<reference evidence="4 5" key="1">
    <citation type="submission" date="2017-12" db="EMBL/GenBank/DDBJ databases">
        <title>Complete genome sequence of Herbivorax saccincola GGR1, a novel Cellulosome-producing hydrolytic bacterium in a thermophilic biogas plant, established by Illumina and Nanopore MinION sequencing.</title>
        <authorList>
            <person name="Pechtl A."/>
            <person name="Ruckert C."/>
            <person name="Koeck D.E."/>
            <person name="Maus I."/>
            <person name="Winkler A."/>
            <person name="Kalinowski J."/>
            <person name="Puhler A."/>
            <person name="Schwarz W.W."/>
            <person name="Zverlov V.V."/>
            <person name="Schluter A."/>
            <person name="Liebl W."/>
        </authorList>
    </citation>
    <scope>NUCLEOTIDE SEQUENCE [LARGE SCALE GENOMIC DNA]</scope>
    <source>
        <strain evidence="4">GGR1</strain>
        <strain evidence="5">SR1</strain>
    </source>
</reference>
<dbReference type="InterPro" id="IPR007809">
    <property type="entry name" value="FlgN-like"/>
</dbReference>
<dbReference type="SUPFAM" id="SSF140566">
    <property type="entry name" value="FlgN-like"/>
    <property type="match status" value="1"/>
</dbReference>
<dbReference type="InterPro" id="IPR036679">
    <property type="entry name" value="FlgN-like_sf"/>
</dbReference>
<accession>A0A2K9E564</accession>
<dbReference type="RefSeq" id="WP_101300189.1">
    <property type="nucleotide sequence ID" value="NZ_CP025197.1"/>
</dbReference>
<evidence type="ECO:0000256" key="2">
    <source>
        <dbReference type="SAM" id="Coils"/>
    </source>
</evidence>
<dbReference type="Gene3D" id="1.20.58.300">
    <property type="entry name" value="FlgN-like"/>
    <property type="match status" value="1"/>
</dbReference>
<dbReference type="KEGG" id="hsc:HVS_15065"/>
<dbReference type="Pfam" id="PF05130">
    <property type="entry name" value="FlgN"/>
    <property type="match status" value="1"/>
</dbReference>
<dbReference type="KEGG" id="hsc:HVS_06070"/>
<evidence type="ECO:0000313" key="3">
    <source>
        <dbReference type="EMBL" id="AUG57142.1"/>
    </source>
</evidence>
<dbReference type="EMBL" id="CP025197">
    <property type="protein sequence ID" value="AUG58862.1"/>
    <property type="molecule type" value="Genomic_DNA"/>
</dbReference>
<dbReference type="GO" id="GO:0044780">
    <property type="term" value="P:bacterial-type flagellum assembly"/>
    <property type="evidence" value="ECO:0007669"/>
    <property type="project" value="InterPro"/>
</dbReference>
<name>A0A2K9E564_9FIRM</name>
<sequence length="163" mass="19111">MENQQTENYIERLIEISVEKQKKLEDILTLTRAQAKAIEEEGIESLGKLLDDKQKIIDEINKNDEEFYAYYEKIKEKYGVKSLENLETLNTKNTRELQEVISSIKKTLQEISRLEKENNKKVKETLEDLSSKIRKINQGKKASNVYSRDSETNAVSYFIDQKK</sequence>
<keyword evidence="2" id="KW-0175">Coiled coil</keyword>
<dbReference type="AlphaFoldDB" id="A0A2K9E564"/>
<dbReference type="EMBL" id="CP025197">
    <property type="protein sequence ID" value="AUG57142.1"/>
    <property type="molecule type" value="Genomic_DNA"/>
</dbReference>
<proteinExistence type="predicted"/>
<evidence type="ECO:0000313" key="4">
    <source>
        <dbReference type="EMBL" id="AUG58862.1"/>
    </source>
</evidence>
<evidence type="ECO:0000256" key="1">
    <source>
        <dbReference type="ARBA" id="ARBA00022795"/>
    </source>
</evidence>
<keyword evidence="1" id="KW-1005">Bacterial flagellum biogenesis</keyword>
<evidence type="ECO:0000313" key="5">
    <source>
        <dbReference type="Proteomes" id="UP000233534"/>
    </source>
</evidence>
<feature type="coiled-coil region" evidence="2">
    <location>
        <begin position="97"/>
        <end position="139"/>
    </location>
</feature>
<protein>
    <submittedName>
        <fullName evidence="4">FlgN protein</fullName>
    </submittedName>
</protein>
<dbReference type="Proteomes" id="UP000233534">
    <property type="component" value="Chromosome"/>
</dbReference>
<gene>
    <name evidence="3" type="ORF">HVS_06070</name>
    <name evidence="4" type="ORF">HVS_15065</name>
</gene>